<proteinExistence type="predicted"/>
<evidence type="ECO:0000313" key="1">
    <source>
        <dbReference type="EMBL" id="OOM75548.1"/>
    </source>
</evidence>
<accession>A0A1S8TCT8</accession>
<gene>
    <name evidence="1" type="ORF">CLPUN_32190</name>
</gene>
<dbReference type="EMBL" id="LZZM01000184">
    <property type="protein sequence ID" value="OOM75548.1"/>
    <property type="molecule type" value="Genomic_DNA"/>
</dbReference>
<evidence type="ECO:0000313" key="2">
    <source>
        <dbReference type="Proteomes" id="UP000190890"/>
    </source>
</evidence>
<dbReference type="OrthoDB" id="1938183at2"/>
<keyword evidence="2" id="KW-1185">Reference proteome</keyword>
<dbReference type="RefSeq" id="WP_077848278.1">
    <property type="nucleotide sequence ID" value="NZ_LZZM01000184.1"/>
</dbReference>
<dbReference type="AlphaFoldDB" id="A0A1S8TCT8"/>
<protein>
    <submittedName>
        <fullName evidence="1">Uncharacterized protein</fullName>
    </submittedName>
</protein>
<reference evidence="1 2" key="1">
    <citation type="submission" date="2016-05" db="EMBL/GenBank/DDBJ databases">
        <title>Microbial solvent formation.</title>
        <authorList>
            <person name="Poehlein A."/>
            <person name="Montoya Solano J.D."/>
            <person name="Flitsch S."/>
            <person name="Krabben P."/>
            <person name="Duerre P."/>
            <person name="Daniel R."/>
        </authorList>
    </citation>
    <scope>NUCLEOTIDE SEQUENCE [LARGE SCALE GENOMIC DNA]</scope>
    <source>
        <strain evidence="1 2">DSM 2619</strain>
    </source>
</reference>
<organism evidence="1 2">
    <name type="scientific">Clostridium puniceum</name>
    <dbReference type="NCBI Taxonomy" id="29367"/>
    <lineage>
        <taxon>Bacteria</taxon>
        <taxon>Bacillati</taxon>
        <taxon>Bacillota</taxon>
        <taxon>Clostridia</taxon>
        <taxon>Eubacteriales</taxon>
        <taxon>Clostridiaceae</taxon>
        <taxon>Clostridium</taxon>
    </lineage>
</organism>
<dbReference type="Proteomes" id="UP000190890">
    <property type="component" value="Unassembled WGS sequence"/>
</dbReference>
<name>A0A1S8TCT8_9CLOT</name>
<comment type="caution">
    <text evidence="1">The sequence shown here is derived from an EMBL/GenBank/DDBJ whole genome shotgun (WGS) entry which is preliminary data.</text>
</comment>
<sequence>MSKCPFWSTKKEKVECYSECPILVGNSSERQEREHCIFNECTESSNVNFRDIMKEEYSFLNLSIYDDDKNININY</sequence>